<organism evidence="8 9">
    <name type="scientific">Miscanthus lutarioriparius</name>
    <dbReference type="NCBI Taxonomy" id="422564"/>
    <lineage>
        <taxon>Eukaryota</taxon>
        <taxon>Viridiplantae</taxon>
        <taxon>Streptophyta</taxon>
        <taxon>Embryophyta</taxon>
        <taxon>Tracheophyta</taxon>
        <taxon>Spermatophyta</taxon>
        <taxon>Magnoliopsida</taxon>
        <taxon>Liliopsida</taxon>
        <taxon>Poales</taxon>
        <taxon>Poaceae</taxon>
        <taxon>PACMAD clade</taxon>
        <taxon>Panicoideae</taxon>
        <taxon>Andropogonodae</taxon>
        <taxon>Andropogoneae</taxon>
        <taxon>Saccharinae</taxon>
        <taxon>Miscanthus</taxon>
    </lineage>
</organism>
<keyword evidence="4" id="KW-0804">Transcription</keyword>
<comment type="caution">
    <text evidence="8">The sequence shown here is derived from an EMBL/GenBank/DDBJ whole genome shotgun (WGS) entry which is preliminary data.</text>
</comment>
<feature type="domain" description="AP2/ERF" evidence="7">
    <location>
        <begin position="34"/>
        <end position="90"/>
    </location>
</feature>
<dbReference type="PANTHER" id="PTHR31677:SF155">
    <property type="entry name" value="AP2_EREBP TRANSCRIPTION FACTOR SUPERFAMILY PROTEIN-RELATED"/>
    <property type="match status" value="1"/>
</dbReference>
<keyword evidence="3" id="KW-0238">DNA-binding</keyword>
<dbReference type="SMART" id="SM00380">
    <property type="entry name" value="AP2"/>
    <property type="match status" value="1"/>
</dbReference>
<evidence type="ECO:0000313" key="9">
    <source>
        <dbReference type="Proteomes" id="UP000604825"/>
    </source>
</evidence>
<sequence length="304" mass="31891">MQGGGSIIELARKAAALARTERVARLAAMRPVRNYRGVQQRKNRYYSVIRNIHTRRLVWLGSYKTPEEAAYAWDAAARVTRGHWAKPNFPEPAWARAACAPEEVSTELVLGLPTPAAPARRREPSAAVAAQVSFDNWLLSASAAAEEPQRQQGAPAVVPPHQQQGTAPALPPFTQFFHLSGPATAAAATNGGAAVVNPSKSNPGACVLTPQNVQMPPTNPASTVLSSTEPIVLASQFLPAAAPTHHRELPVSQAGVSDLAVVGDNFTHDGASTSAAPPPVPRLTPKDLLLQIGLPGRGGPGGAQ</sequence>
<name>A0A811SD93_9POAL</name>
<evidence type="ECO:0000256" key="4">
    <source>
        <dbReference type="ARBA" id="ARBA00023163"/>
    </source>
</evidence>
<dbReference type="InterPro" id="IPR001471">
    <property type="entry name" value="AP2/ERF_dom"/>
</dbReference>
<dbReference type="SUPFAM" id="SSF54171">
    <property type="entry name" value="DNA-binding domain"/>
    <property type="match status" value="1"/>
</dbReference>
<dbReference type="GO" id="GO:0003677">
    <property type="term" value="F:DNA binding"/>
    <property type="evidence" value="ECO:0007669"/>
    <property type="project" value="UniProtKB-KW"/>
</dbReference>
<protein>
    <recommendedName>
        <fullName evidence="7">AP2/ERF domain-containing protein</fullName>
    </recommendedName>
</protein>
<dbReference type="Gene3D" id="3.30.730.10">
    <property type="entry name" value="AP2/ERF domain"/>
    <property type="match status" value="1"/>
</dbReference>
<dbReference type="InterPro" id="IPR036955">
    <property type="entry name" value="AP2/ERF_dom_sf"/>
</dbReference>
<keyword evidence="9" id="KW-1185">Reference proteome</keyword>
<evidence type="ECO:0000256" key="1">
    <source>
        <dbReference type="ARBA" id="ARBA00004123"/>
    </source>
</evidence>
<evidence type="ECO:0000259" key="7">
    <source>
        <dbReference type="PROSITE" id="PS51032"/>
    </source>
</evidence>
<dbReference type="AlphaFoldDB" id="A0A811SD93"/>
<dbReference type="InterPro" id="IPR016177">
    <property type="entry name" value="DNA-bd_dom_sf"/>
</dbReference>
<dbReference type="PROSITE" id="PS51032">
    <property type="entry name" value="AP2_ERF"/>
    <property type="match status" value="1"/>
</dbReference>
<evidence type="ECO:0000256" key="2">
    <source>
        <dbReference type="ARBA" id="ARBA00023015"/>
    </source>
</evidence>
<dbReference type="GO" id="GO:0005634">
    <property type="term" value="C:nucleus"/>
    <property type="evidence" value="ECO:0007669"/>
    <property type="project" value="UniProtKB-SubCell"/>
</dbReference>
<dbReference type="Proteomes" id="UP000604825">
    <property type="component" value="Unassembled WGS sequence"/>
</dbReference>
<dbReference type="OrthoDB" id="713768at2759"/>
<evidence type="ECO:0000256" key="3">
    <source>
        <dbReference type="ARBA" id="ARBA00023125"/>
    </source>
</evidence>
<proteinExistence type="predicted"/>
<accession>A0A811SD93</accession>
<keyword evidence="5" id="KW-0539">Nucleus</keyword>
<gene>
    <name evidence="8" type="ORF">NCGR_LOCUS63054</name>
</gene>
<keyword evidence="2" id="KW-0805">Transcription regulation</keyword>
<dbReference type="PANTHER" id="PTHR31677">
    <property type="entry name" value="AP2 DOMAIN CLASS TRANSCRIPTION FACTOR"/>
    <property type="match status" value="1"/>
</dbReference>
<evidence type="ECO:0000313" key="8">
    <source>
        <dbReference type="EMBL" id="CAD6338956.1"/>
    </source>
</evidence>
<evidence type="ECO:0000256" key="5">
    <source>
        <dbReference type="ARBA" id="ARBA00023242"/>
    </source>
</evidence>
<reference evidence="8" key="1">
    <citation type="submission" date="2020-10" db="EMBL/GenBank/DDBJ databases">
        <authorList>
            <person name="Han B."/>
            <person name="Lu T."/>
            <person name="Zhao Q."/>
            <person name="Huang X."/>
            <person name="Zhao Y."/>
        </authorList>
    </citation>
    <scope>NUCLEOTIDE SEQUENCE</scope>
</reference>
<comment type="subcellular location">
    <subcellularLocation>
        <location evidence="1">Nucleus</location>
    </subcellularLocation>
</comment>
<dbReference type="GO" id="GO:0003700">
    <property type="term" value="F:DNA-binding transcription factor activity"/>
    <property type="evidence" value="ECO:0007669"/>
    <property type="project" value="InterPro"/>
</dbReference>
<evidence type="ECO:0000256" key="6">
    <source>
        <dbReference type="SAM" id="MobiDB-lite"/>
    </source>
</evidence>
<dbReference type="EMBL" id="CAJGYO010000019">
    <property type="protein sequence ID" value="CAD6338956.1"/>
    <property type="molecule type" value="Genomic_DNA"/>
</dbReference>
<feature type="region of interest" description="Disordered" evidence="6">
    <location>
        <begin position="144"/>
        <end position="170"/>
    </location>
</feature>